<keyword evidence="1" id="KW-1133">Transmembrane helix</keyword>
<dbReference type="EMBL" id="VSSQ01027306">
    <property type="protein sequence ID" value="MPM76480.1"/>
    <property type="molecule type" value="Genomic_DNA"/>
</dbReference>
<reference evidence="2" key="1">
    <citation type="submission" date="2019-08" db="EMBL/GenBank/DDBJ databases">
        <authorList>
            <person name="Kucharzyk K."/>
            <person name="Murdoch R.W."/>
            <person name="Higgins S."/>
            <person name="Loffler F."/>
        </authorList>
    </citation>
    <scope>NUCLEOTIDE SEQUENCE</scope>
</reference>
<dbReference type="AlphaFoldDB" id="A0A645CHR0"/>
<keyword evidence="1" id="KW-0812">Transmembrane</keyword>
<evidence type="ECO:0000256" key="1">
    <source>
        <dbReference type="SAM" id="Phobius"/>
    </source>
</evidence>
<name>A0A645CHR0_9ZZZZ</name>
<protein>
    <submittedName>
        <fullName evidence="2">Uncharacterized protein</fullName>
    </submittedName>
</protein>
<evidence type="ECO:0000313" key="2">
    <source>
        <dbReference type="EMBL" id="MPM76480.1"/>
    </source>
</evidence>
<proteinExistence type="predicted"/>
<organism evidence="2">
    <name type="scientific">bioreactor metagenome</name>
    <dbReference type="NCBI Taxonomy" id="1076179"/>
    <lineage>
        <taxon>unclassified sequences</taxon>
        <taxon>metagenomes</taxon>
        <taxon>ecological metagenomes</taxon>
    </lineage>
</organism>
<comment type="caution">
    <text evidence="2">The sequence shown here is derived from an EMBL/GenBank/DDBJ whole genome shotgun (WGS) entry which is preliminary data.</text>
</comment>
<sequence>MFNKKTIVTEILFLFLIAATSLFYIEIGQWKAHVQLFGITEIIILLVTLLIFAVRIIKKCPISHTLLLFLYGILCAMQMFPMIGALILGIYYKVALIHLITIIMGTFNIVVLTRLHRNLV</sequence>
<accession>A0A645CHR0</accession>
<gene>
    <name evidence="2" type="ORF">SDC9_123478</name>
</gene>
<feature type="transmembrane region" description="Helical" evidence="1">
    <location>
        <begin position="7"/>
        <end position="27"/>
    </location>
</feature>
<feature type="transmembrane region" description="Helical" evidence="1">
    <location>
        <begin position="33"/>
        <end position="54"/>
    </location>
</feature>
<feature type="transmembrane region" description="Helical" evidence="1">
    <location>
        <begin position="66"/>
        <end position="90"/>
    </location>
</feature>
<feature type="transmembrane region" description="Helical" evidence="1">
    <location>
        <begin position="96"/>
        <end position="115"/>
    </location>
</feature>
<keyword evidence="1" id="KW-0472">Membrane</keyword>